<feature type="transmembrane region" description="Helical" evidence="1">
    <location>
        <begin position="92"/>
        <end position="112"/>
    </location>
</feature>
<reference evidence="4" key="1">
    <citation type="journal article" date="2019" name="Int. J. Syst. Evol. Microbiol.">
        <title>The Global Catalogue of Microorganisms (GCM) 10K type strain sequencing project: providing services to taxonomists for standard genome sequencing and annotation.</title>
        <authorList>
            <consortium name="The Broad Institute Genomics Platform"/>
            <consortium name="The Broad Institute Genome Sequencing Center for Infectious Disease"/>
            <person name="Wu L."/>
            <person name="Ma J."/>
        </authorList>
    </citation>
    <scope>NUCLEOTIDE SEQUENCE [LARGE SCALE GENOMIC DNA]</scope>
    <source>
        <strain evidence="4">NBRC 113072</strain>
    </source>
</reference>
<feature type="transmembrane region" description="Helical" evidence="1">
    <location>
        <begin position="171"/>
        <end position="190"/>
    </location>
</feature>
<keyword evidence="1" id="KW-1133">Transmembrane helix</keyword>
<dbReference type="RefSeq" id="WP_284305394.1">
    <property type="nucleotide sequence ID" value="NZ_BSUO01000001.1"/>
</dbReference>
<organism evidence="3 4">
    <name type="scientific">Mobilicoccus caccae</name>
    <dbReference type="NCBI Taxonomy" id="1859295"/>
    <lineage>
        <taxon>Bacteria</taxon>
        <taxon>Bacillati</taxon>
        <taxon>Actinomycetota</taxon>
        <taxon>Actinomycetes</taxon>
        <taxon>Micrococcales</taxon>
        <taxon>Dermatophilaceae</taxon>
        <taxon>Mobilicoccus</taxon>
    </lineage>
</organism>
<feature type="transmembrane region" description="Helical" evidence="1">
    <location>
        <begin position="248"/>
        <end position="269"/>
    </location>
</feature>
<evidence type="ECO:0000256" key="1">
    <source>
        <dbReference type="SAM" id="Phobius"/>
    </source>
</evidence>
<sequence>MNNRLAQHLTTWKAWYALFAIPALIIGSLLMALGGAAEGAHESATTAMKGLMVPLQFIAFAVLSLGFIALFARRWPTTRDLGLTRGLDKGAIIVVLVVFVVSHAIFWLIGLVSPEDPGQAQRYFDESGFTGPLLPAVGAAVTSVILAPVCEELLYRGAMLRPIHDAIARRGSTTTAAIVAIAVSSVAFALPHLGDSLFGTQALAYVVTGAAFGIVYVMTGSMTAAMVSHSLQSWAAFSQILIFGRGDAYVSPIIWILILGCPLWVYLVARGLRAISPKGREVPEQRGELKAQRT</sequence>
<dbReference type="PANTHER" id="PTHR43592:SF15">
    <property type="entry name" value="CAAX AMINO TERMINAL PROTEASE FAMILY PROTEIN"/>
    <property type="match status" value="1"/>
</dbReference>
<keyword evidence="1" id="KW-0472">Membrane</keyword>
<comment type="caution">
    <text evidence="3">The sequence shown here is derived from an EMBL/GenBank/DDBJ whole genome shotgun (WGS) entry which is preliminary data.</text>
</comment>
<feature type="transmembrane region" description="Helical" evidence="1">
    <location>
        <begin position="132"/>
        <end position="150"/>
    </location>
</feature>
<name>A0ABQ6IX77_9MICO</name>
<dbReference type="InterPro" id="IPR003675">
    <property type="entry name" value="Rce1/LyrA-like_dom"/>
</dbReference>
<dbReference type="EMBL" id="BSUO01000001">
    <property type="protein sequence ID" value="GMA41908.1"/>
    <property type="molecule type" value="Genomic_DNA"/>
</dbReference>
<dbReference type="Pfam" id="PF02517">
    <property type="entry name" value="Rce1-like"/>
    <property type="match status" value="1"/>
</dbReference>
<evidence type="ECO:0000313" key="4">
    <source>
        <dbReference type="Proteomes" id="UP001157126"/>
    </source>
</evidence>
<dbReference type="Proteomes" id="UP001157126">
    <property type="component" value="Unassembled WGS sequence"/>
</dbReference>
<accession>A0ABQ6IX77</accession>
<keyword evidence="4" id="KW-1185">Reference proteome</keyword>
<proteinExistence type="predicted"/>
<gene>
    <name evidence="3" type="ORF">GCM10025883_39530</name>
</gene>
<feature type="transmembrane region" description="Helical" evidence="1">
    <location>
        <begin position="202"/>
        <end position="227"/>
    </location>
</feature>
<protein>
    <recommendedName>
        <fullName evidence="2">CAAX prenyl protease 2/Lysostaphin resistance protein A-like domain-containing protein</fullName>
    </recommendedName>
</protein>
<feature type="transmembrane region" description="Helical" evidence="1">
    <location>
        <begin position="12"/>
        <end position="33"/>
    </location>
</feature>
<evidence type="ECO:0000313" key="3">
    <source>
        <dbReference type="EMBL" id="GMA41908.1"/>
    </source>
</evidence>
<dbReference type="PANTHER" id="PTHR43592">
    <property type="entry name" value="CAAX AMINO TERMINAL PROTEASE"/>
    <property type="match status" value="1"/>
</dbReference>
<feature type="transmembrane region" description="Helical" evidence="1">
    <location>
        <begin position="53"/>
        <end position="72"/>
    </location>
</feature>
<evidence type="ECO:0000259" key="2">
    <source>
        <dbReference type="Pfam" id="PF02517"/>
    </source>
</evidence>
<feature type="domain" description="CAAX prenyl protease 2/Lysostaphin resistance protein A-like" evidence="2">
    <location>
        <begin position="138"/>
        <end position="233"/>
    </location>
</feature>
<keyword evidence="1" id="KW-0812">Transmembrane</keyword>